<evidence type="ECO:0000313" key="3">
    <source>
        <dbReference type="Proteomes" id="UP000831181"/>
    </source>
</evidence>
<proteinExistence type="predicted"/>
<sequence length="161" mass="18586">MKILISWLGFIGDWLLFIFPLFQGILDVTEGSELLRGAKGTKNTDSKKHRRYGSLLWLLPPLKIMIERRKVMKISKYALNRKIDFDKVYRKLNVATAWVYVSVAGVLNGIVSTEDLLESYGYGDNWWLLIGSCLIIILISIQVIRYFASSDRKKHIFNELS</sequence>
<geneLocation type="plasmid" evidence="2 3">
    <name>p1unnamed</name>
</geneLocation>
<feature type="transmembrane region" description="Helical" evidence="1">
    <location>
        <begin position="92"/>
        <end position="111"/>
    </location>
</feature>
<gene>
    <name evidence="2" type="ORF">MOO44_00300</name>
</gene>
<dbReference type="EMBL" id="CP093360">
    <property type="protein sequence ID" value="UQS86119.1"/>
    <property type="molecule type" value="Genomic_DNA"/>
</dbReference>
<protein>
    <submittedName>
        <fullName evidence="2">Uncharacterized protein</fullName>
    </submittedName>
</protein>
<accession>A0A976RQT3</accession>
<keyword evidence="2" id="KW-0614">Plasmid</keyword>
<dbReference type="KEGG" id="lbe:MOO44_00300"/>
<evidence type="ECO:0000256" key="1">
    <source>
        <dbReference type="SAM" id="Phobius"/>
    </source>
</evidence>
<feature type="transmembrane region" description="Helical" evidence="1">
    <location>
        <begin position="7"/>
        <end position="26"/>
    </location>
</feature>
<name>A0A976RQT3_9LACO</name>
<dbReference type="AlphaFoldDB" id="A0A976RQT3"/>
<keyword evidence="1" id="KW-1133">Transmembrane helix</keyword>
<evidence type="ECO:0000313" key="2">
    <source>
        <dbReference type="EMBL" id="UQS86119.1"/>
    </source>
</evidence>
<keyword evidence="1" id="KW-0812">Transmembrane</keyword>
<dbReference type="Proteomes" id="UP000831181">
    <property type="component" value="Plasmid p1unnamed"/>
</dbReference>
<reference evidence="2" key="1">
    <citation type="journal article" date="2022" name="Int. J. Syst. Evol. Microbiol.">
        <title>Apilactobacillus apisilvae sp. nov., Nicolia spurrieriana gen. nov. sp. nov., Bombilactobacillus folatiphilus sp. nov. and Bombilactobacillus thymidiniphilus sp. nov., four new lactic acid bacterial isolates from stingless bees Tetragonula carbonaria and Austroplebeia australis.</title>
        <authorList>
            <person name="Oliphant S.A."/>
            <person name="Watson-Haigh N.S."/>
            <person name="Sumby K.M."/>
            <person name="Gardner J."/>
            <person name="Groom S."/>
            <person name="Jiranek V."/>
        </authorList>
    </citation>
    <scope>NUCLEOTIDE SEQUENCE</scope>
    <source>
        <strain evidence="2">SGEP1_A5</strain>
    </source>
</reference>
<keyword evidence="3" id="KW-1185">Reference proteome</keyword>
<keyword evidence="1" id="KW-0472">Membrane</keyword>
<feature type="transmembrane region" description="Helical" evidence="1">
    <location>
        <begin position="126"/>
        <end position="148"/>
    </location>
</feature>
<organism evidence="2 3">
    <name type="scientific">Nicoliella spurrieriana</name>
    <dbReference type="NCBI Taxonomy" id="2925830"/>
    <lineage>
        <taxon>Bacteria</taxon>
        <taxon>Bacillati</taxon>
        <taxon>Bacillota</taxon>
        <taxon>Bacilli</taxon>
        <taxon>Lactobacillales</taxon>
        <taxon>Lactobacillaceae</taxon>
        <taxon>Nicoliella</taxon>
    </lineage>
</organism>
<dbReference type="RefSeq" id="WP_260115926.1">
    <property type="nucleotide sequence ID" value="NZ_CP093360.1"/>
</dbReference>